<feature type="signal peptide" evidence="1">
    <location>
        <begin position="1"/>
        <end position="26"/>
    </location>
</feature>
<reference evidence="3" key="1">
    <citation type="submission" date="2015-10" db="EMBL/GenBank/DDBJ databases">
        <title>Genome of Paenibacillus bovis sp. nov.</title>
        <authorList>
            <person name="Wu Z."/>
            <person name="Gao C."/>
            <person name="Liu Z."/>
            <person name="Zheng H."/>
        </authorList>
    </citation>
    <scope>NUCLEOTIDE SEQUENCE [LARGE SCALE GENOMIC DNA]</scope>
    <source>
        <strain evidence="3">BD3526</strain>
    </source>
</reference>
<evidence type="ECO:0000313" key="2">
    <source>
        <dbReference type="EMBL" id="ANF97110.1"/>
    </source>
</evidence>
<keyword evidence="3" id="KW-1185">Reference proteome</keyword>
<sequence>MKLRKTLPFAVTLSLFLSSPCNLSYASENSLNDSEYNIVEAKQQLADQADSEWANRATSLQTNENINVDSLLTKLSSEGLPANEIEEQLKPYGIYHLDVPQTSENLNSITADQSDIAVSRPDIYYDSSKKQWVIVGAGYWKTDNWLSHKPFVTSGGEIINIGGPDAFGVSFTNKGTTYTTSLKKTYATLSNGSGTTKESQVRSDGNGRFGFGFRLQDYILRKQGYTDTFTYVGKHFAGLARYDENFEKYSGTATTYYFHTFNKTSLDTITFGVSNTEVGISATYINKGSQIEAYSGDTNF</sequence>
<organism evidence="2 3">
    <name type="scientific">Paenibacillus bovis</name>
    <dbReference type="NCBI Taxonomy" id="1616788"/>
    <lineage>
        <taxon>Bacteria</taxon>
        <taxon>Bacillati</taxon>
        <taxon>Bacillota</taxon>
        <taxon>Bacilli</taxon>
        <taxon>Bacillales</taxon>
        <taxon>Paenibacillaceae</taxon>
        <taxon>Paenibacillus</taxon>
    </lineage>
</organism>
<keyword evidence="1" id="KW-0732">Signal</keyword>
<dbReference type="Proteomes" id="UP000078148">
    <property type="component" value="Chromosome"/>
</dbReference>
<feature type="chain" id="PRO_5008005949" evidence="1">
    <location>
        <begin position="27"/>
        <end position="300"/>
    </location>
</feature>
<name>A0A172ZJ03_9BACL</name>
<accession>A0A172ZJ03</accession>
<dbReference type="EMBL" id="CP013023">
    <property type="protein sequence ID" value="ANF97110.1"/>
    <property type="molecule type" value="Genomic_DNA"/>
</dbReference>
<dbReference type="OrthoDB" id="2660041at2"/>
<dbReference type="AlphaFoldDB" id="A0A172ZJ03"/>
<protein>
    <submittedName>
        <fullName evidence="2">Uncharacterized protein</fullName>
    </submittedName>
</protein>
<dbReference type="RefSeq" id="WP_060535226.1">
    <property type="nucleotide sequence ID" value="NZ_CP013023.1"/>
</dbReference>
<proteinExistence type="predicted"/>
<evidence type="ECO:0000313" key="3">
    <source>
        <dbReference type="Proteomes" id="UP000078148"/>
    </source>
</evidence>
<reference evidence="2 3" key="2">
    <citation type="journal article" date="2016" name="Int. J. Syst. Evol. Microbiol.">
        <title>Paenibacillus bovis sp. nov., isolated from raw yak (Bos grunniens) milk.</title>
        <authorList>
            <person name="Gao C."/>
            <person name="Han J."/>
            <person name="Liu Z."/>
            <person name="Xu X."/>
            <person name="Hang F."/>
            <person name="Wu Z."/>
        </authorList>
    </citation>
    <scope>NUCLEOTIDE SEQUENCE [LARGE SCALE GENOMIC DNA]</scope>
    <source>
        <strain evidence="2 3">BD3526</strain>
    </source>
</reference>
<gene>
    <name evidence="2" type="ORF">AR543_14605</name>
</gene>
<dbReference type="KEGG" id="pbv:AR543_14605"/>
<evidence type="ECO:0000256" key="1">
    <source>
        <dbReference type="SAM" id="SignalP"/>
    </source>
</evidence>